<reference evidence="1" key="1">
    <citation type="submission" date="2018-11" db="EMBL/GenBank/DDBJ databases">
        <authorList>
            <person name="Alioto T."/>
            <person name="Alioto T."/>
        </authorList>
    </citation>
    <scope>NUCLEOTIDE SEQUENCE</scope>
</reference>
<evidence type="ECO:0000313" key="2">
    <source>
        <dbReference type="Proteomes" id="UP000596742"/>
    </source>
</evidence>
<comment type="caution">
    <text evidence="1">The sequence shown here is derived from an EMBL/GenBank/DDBJ whole genome shotgun (WGS) entry which is preliminary data.</text>
</comment>
<protein>
    <submittedName>
        <fullName evidence="1">Uncharacterized protein</fullName>
    </submittedName>
</protein>
<dbReference type="Proteomes" id="UP000596742">
    <property type="component" value="Unassembled WGS sequence"/>
</dbReference>
<name>A0A8B6E6E8_MYTGA</name>
<dbReference type="EMBL" id="UYJE01004579">
    <property type="protein sequence ID" value="VDI29265.1"/>
    <property type="molecule type" value="Genomic_DNA"/>
</dbReference>
<feature type="non-terminal residue" evidence="1">
    <location>
        <position position="1"/>
    </location>
</feature>
<proteinExistence type="predicted"/>
<organism evidence="1 2">
    <name type="scientific">Mytilus galloprovincialis</name>
    <name type="common">Mediterranean mussel</name>
    <dbReference type="NCBI Taxonomy" id="29158"/>
    <lineage>
        <taxon>Eukaryota</taxon>
        <taxon>Metazoa</taxon>
        <taxon>Spiralia</taxon>
        <taxon>Lophotrochozoa</taxon>
        <taxon>Mollusca</taxon>
        <taxon>Bivalvia</taxon>
        <taxon>Autobranchia</taxon>
        <taxon>Pteriomorphia</taxon>
        <taxon>Mytilida</taxon>
        <taxon>Mytiloidea</taxon>
        <taxon>Mytilidae</taxon>
        <taxon>Mytilinae</taxon>
        <taxon>Mytilus</taxon>
    </lineage>
</organism>
<evidence type="ECO:0000313" key="1">
    <source>
        <dbReference type="EMBL" id="VDI29265.1"/>
    </source>
</evidence>
<feature type="non-terminal residue" evidence="1">
    <location>
        <position position="80"/>
    </location>
</feature>
<keyword evidence="2" id="KW-1185">Reference proteome</keyword>
<sequence length="80" mass="8937">LCKYTILVGKVYQNSSCMQYNQLPGAHIVAVANDIHAYISELNVVTTDTNRNITQSGCGRTNNFVIRVSLRTCCWTLNLN</sequence>
<dbReference type="AlphaFoldDB" id="A0A8B6E6E8"/>
<gene>
    <name evidence="1" type="ORF">MGAL_10B070839</name>
</gene>
<accession>A0A8B6E6E8</accession>